<evidence type="ECO:0000313" key="5">
    <source>
        <dbReference type="RefSeq" id="XP_056697168.1"/>
    </source>
</evidence>
<dbReference type="Pfam" id="PF07777">
    <property type="entry name" value="MFMR"/>
    <property type="match status" value="1"/>
</dbReference>
<reference evidence="3" key="1">
    <citation type="journal article" date="2021" name="Nat. Commun.">
        <title>Genomic analyses provide insights into spinach domestication and the genetic basis of agronomic traits.</title>
        <authorList>
            <person name="Cai X."/>
            <person name="Sun X."/>
            <person name="Xu C."/>
            <person name="Sun H."/>
            <person name="Wang X."/>
            <person name="Ge C."/>
            <person name="Zhang Z."/>
            <person name="Wang Q."/>
            <person name="Fei Z."/>
            <person name="Jiao C."/>
            <person name="Wang Q."/>
        </authorList>
    </citation>
    <scope>NUCLEOTIDE SEQUENCE [LARGE SCALE GENOMIC DNA]</scope>
    <source>
        <strain evidence="3">cv. Varoflay</strain>
    </source>
</reference>
<evidence type="ECO:0000313" key="4">
    <source>
        <dbReference type="RefSeq" id="XP_056697167.1"/>
    </source>
</evidence>
<name>A0ABM3RNG8_SPIOL</name>
<sequence length="79" mass="8667">MGSSDDVMSPKSEKTSPPATEHNVVHMYPDWAAIQAYYGPRVVVPPYFNSAVAPEHPPPPYTWGPPQPMPYGTAIWGTL</sequence>
<keyword evidence="3" id="KW-1185">Reference proteome</keyword>
<reference evidence="4 5" key="2">
    <citation type="submission" date="2025-05" db="UniProtKB">
        <authorList>
            <consortium name="RefSeq"/>
        </authorList>
    </citation>
    <scope>IDENTIFICATION</scope>
    <source>
        <tissue evidence="4 5">Leaf</tissue>
    </source>
</reference>
<evidence type="ECO:0000256" key="1">
    <source>
        <dbReference type="SAM" id="MobiDB-lite"/>
    </source>
</evidence>
<accession>A0ABM3RNG8</accession>
<dbReference type="RefSeq" id="XP_056697167.1">
    <property type="nucleotide sequence ID" value="XM_056841189.1"/>
</dbReference>
<dbReference type="InterPro" id="IPR012900">
    <property type="entry name" value="MFMR"/>
</dbReference>
<dbReference type="GeneID" id="130459077"/>
<organism evidence="3 5">
    <name type="scientific">Spinacia oleracea</name>
    <name type="common">Spinach</name>
    <dbReference type="NCBI Taxonomy" id="3562"/>
    <lineage>
        <taxon>Eukaryota</taxon>
        <taxon>Viridiplantae</taxon>
        <taxon>Streptophyta</taxon>
        <taxon>Embryophyta</taxon>
        <taxon>Tracheophyta</taxon>
        <taxon>Spermatophyta</taxon>
        <taxon>Magnoliopsida</taxon>
        <taxon>eudicotyledons</taxon>
        <taxon>Gunneridae</taxon>
        <taxon>Pentapetalae</taxon>
        <taxon>Caryophyllales</taxon>
        <taxon>Chenopodiaceae</taxon>
        <taxon>Chenopodioideae</taxon>
        <taxon>Anserineae</taxon>
        <taxon>Spinacia</taxon>
    </lineage>
</organism>
<proteinExistence type="predicted"/>
<feature type="region of interest" description="Disordered" evidence="1">
    <location>
        <begin position="1"/>
        <end position="21"/>
    </location>
</feature>
<evidence type="ECO:0000313" key="3">
    <source>
        <dbReference type="Proteomes" id="UP000813463"/>
    </source>
</evidence>
<dbReference type="RefSeq" id="XP_056697168.1">
    <property type="nucleotide sequence ID" value="XM_056841190.1"/>
</dbReference>
<dbReference type="Proteomes" id="UP000813463">
    <property type="component" value="Chromosome 3"/>
</dbReference>
<feature type="domain" description="G-box binding protein multifunctional mosaic region" evidence="2">
    <location>
        <begin position="1"/>
        <end position="74"/>
    </location>
</feature>
<gene>
    <name evidence="4 5" type="primary">LOC130459077</name>
</gene>
<evidence type="ECO:0000259" key="2">
    <source>
        <dbReference type="Pfam" id="PF07777"/>
    </source>
</evidence>
<protein>
    <submittedName>
        <fullName evidence="4 5">Common plant regulatory factor 1-like</fullName>
    </submittedName>
</protein>